<reference evidence="3" key="1">
    <citation type="submission" date="2021-10" db="EMBL/GenBank/DDBJ databases">
        <title>Tropical sea cucumber genome reveals ecological adaptation and Cuvierian tubules defense mechanism.</title>
        <authorList>
            <person name="Chen T."/>
        </authorList>
    </citation>
    <scope>NUCLEOTIDE SEQUENCE</scope>
    <source>
        <strain evidence="3">Nanhai2018</strain>
        <tissue evidence="3">Muscle</tissue>
    </source>
</reference>
<dbReference type="AlphaFoldDB" id="A0A9Q1BDV3"/>
<accession>A0A9Q1BDV3</accession>
<dbReference type="Proteomes" id="UP001152320">
    <property type="component" value="Chromosome 20"/>
</dbReference>
<evidence type="ECO:0000313" key="3">
    <source>
        <dbReference type="EMBL" id="KAJ8023015.1"/>
    </source>
</evidence>
<feature type="transmembrane region" description="Helical" evidence="2">
    <location>
        <begin position="28"/>
        <end position="47"/>
    </location>
</feature>
<gene>
    <name evidence="3" type="ORF">HOLleu_38076</name>
</gene>
<proteinExistence type="predicted"/>
<evidence type="ECO:0000256" key="1">
    <source>
        <dbReference type="SAM" id="MobiDB-lite"/>
    </source>
</evidence>
<dbReference type="InterPro" id="IPR011047">
    <property type="entry name" value="Quinoprotein_ADH-like_sf"/>
</dbReference>
<protein>
    <submittedName>
        <fullName evidence="3">Uncharacterized protein</fullName>
    </submittedName>
</protein>
<dbReference type="EMBL" id="JAIZAY010000020">
    <property type="protein sequence ID" value="KAJ8023015.1"/>
    <property type="molecule type" value="Genomic_DNA"/>
</dbReference>
<organism evidence="3 4">
    <name type="scientific">Holothuria leucospilota</name>
    <name type="common">Black long sea cucumber</name>
    <name type="synonym">Mertensiothuria leucospilota</name>
    <dbReference type="NCBI Taxonomy" id="206669"/>
    <lineage>
        <taxon>Eukaryota</taxon>
        <taxon>Metazoa</taxon>
        <taxon>Echinodermata</taxon>
        <taxon>Eleutherozoa</taxon>
        <taxon>Echinozoa</taxon>
        <taxon>Holothuroidea</taxon>
        <taxon>Aspidochirotacea</taxon>
        <taxon>Aspidochirotida</taxon>
        <taxon>Holothuriidae</taxon>
        <taxon>Holothuria</taxon>
    </lineage>
</organism>
<keyword evidence="2" id="KW-1133">Transmembrane helix</keyword>
<keyword evidence="2" id="KW-0812">Transmembrane</keyword>
<evidence type="ECO:0000313" key="4">
    <source>
        <dbReference type="Proteomes" id="UP001152320"/>
    </source>
</evidence>
<keyword evidence="4" id="KW-1185">Reference proteome</keyword>
<keyword evidence="2" id="KW-0472">Membrane</keyword>
<feature type="region of interest" description="Disordered" evidence="1">
    <location>
        <begin position="701"/>
        <end position="731"/>
    </location>
</feature>
<comment type="caution">
    <text evidence="3">The sequence shown here is derived from an EMBL/GenBank/DDBJ whole genome shotgun (WGS) entry which is preliminary data.</text>
</comment>
<dbReference type="SUPFAM" id="SSF50998">
    <property type="entry name" value="Quinoprotein alcohol dehydrogenase-like"/>
    <property type="match status" value="1"/>
</dbReference>
<sequence>MADIHRKAKRTCCIQRQRFKRKHSDWRLLDLCIGLAGNIAVSGGDFITSRTFIDIYSSPPKHDVSTIPKLLYSREFDTVGGYNWRYVCFLEEPNEIVTGVYNTLEVMATNKNKVLRSFKVKDTIRCVSVAEKNIFIGSLSHVVYVFDKGLNLLKTIRLEGNQNYGLRRDIFFEDMEVVPGRFFVCAHKSVSFGGENHKALAFRGTDGKELHTFTTQGAQGVAACLEYGILCVLFSNRLEVFSLSGYHCLLVVDMDSWADKVSISNRGVMVTGKHISGEVKIYDIKALFTYDYLKKDLAFLLQGPDITKLLTYFEVSNAKTNHIMLSDSPKEALLQVLEDECIIESSNVERLKEAFKQLQLRSCFYAVQIYQKTRDSSTSYERFLTKFSFHLSGDVLKRLCKYFKVSGDLKKGILTSQNPGYSLLLNLSDREVITESNVTSLEEPMGNFGLAEAVADIRKYQLTVEEQKRELQTDADLVVPVSTSPSRTDYRTRRHFSSRHSSCDSFDSVEDFDMRLPYRSSSSLIDQRDAELWKHDRAILPSLPKTSYTQQERPSFLQNMKKWLGFGQPDLRGAAGDDSYLTSGLLDDDKKSKIEVAHWNRSRLLLPSSKIKDVRQQRPSFLTNLKKWLGFGPPEPTCDLDDTDESIHEWVIPKTTSAQDADSAYLRRLRPLMIPELESIEKGARSSIRLSRRDQIRNKIENVAQSTSDLDDNNESTSSLESAPLDEAKGPQSVVIENIKKSDDIVEKTKTSQTEAEVPENLEDLEKFTQNQSLLLILRYYVDPTLSLEERRTLVNQTLTKSIR</sequence>
<name>A0A9Q1BDV3_HOLLE</name>
<evidence type="ECO:0000256" key="2">
    <source>
        <dbReference type="SAM" id="Phobius"/>
    </source>
</evidence>